<keyword evidence="2" id="KW-0813">Transport</keyword>
<dbReference type="Gene3D" id="3.40.190.10">
    <property type="entry name" value="Periplasmic binding protein-like II"/>
    <property type="match status" value="2"/>
</dbReference>
<keyword evidence="3" id="KW-0732">Signal</keyword>
<name>A0A4R5BZX6_9ACTN</name>
<keyword evidence="6" id="KW-1185">Reference proteome</keyword>
<dbReference type="PANTHER" id="PTHR30006:SF3">
    <property type="entry name" value="THIAMINE-BINDING PERIPLASMIC PROTEIN"/>
    <property type="match status" value="1"/>
</dbReference>
<evidence type="ECO:0000256" key="4">
    <source>
        <dbReference type="ARBA" id="ARBA00022764"/>
    </source>
</evidence>
<dbReference type="InterPro" id="IPR006059">
    <property type="entry name" value="SBP"/>
</dbReference>
<dbReference type="SUPFAM" id="SSF53850">
    <property type="entry name" value="Periplasmic binding protein-like II"/>
    <property type="match status" value="1"/>
</dbReference>
<organism evidence="5 6">
    <name type="scientific">Actinomadura rubrisoli</name>
    <dbReference type="NCBI Taxonomy" id="2530368"/>
    <lineage>
        <taxon>Bacteria</taxon>
        <taxon>Bacillati</taxon>
        <taxon>Actinomycetota</taxon>
        <taxon>Actinomycetes</taxon>
        <taxon>Streptosporangiales</taxon>
        <taxon>Thermomonosporaceae</taxon>
        <taxon>Actinomadura</taxon>
    </lineage>
</organism>
<evidence type="ECO:0000313" key="5">
    <source>
        <dbReference type="EMBL" id="TDD91486.1"/>
    </source>
</evidence>
<dbReference type="Pfam" id="PF13416">
    <property type="entry name" value="SBP_bac_8"/>
    <property type="match status" value="1"/>
</dbReference>
<proteinExistence type="predicted"/>
<dbReference type="EMBL" id="SMKU01000044">
    <property type="protein sequence ID" value="TDD91486.1"/>
    <property type="molecule type" value="Genomic_DNA"/>
</dbReference>
<evidence type="ECO:0000256" key="3">
    <source>
        <dbReference type="ARBA" id="ARBA00022729"/>
    </source>
</evidence>
<keyword evidence="4" id="KW-0574">Periplasm</keyword>
<comment type="subcellular location">
    <subcellularLocation>
        <location evidence="1">Periplasm</location>
    </subcellularLocation>
</comment>
<sequence>MHDLYAPHPEDTVRLNTGTKTRAAAACLAVTAAAACGIGNPESTSGTLTFVSTGSPFQDYQKKAWQDPFTAETKVKIRNDGPVDEARLRTMVEAKKVSWDVVDTSAAAAEQYCGKYVEKLDFSIIDKNAFPKGTVGECGVPAYFYSLIFMFDKKKYTGNQPTTITDFFDVKKFPGRRIVPPEIAVGLLEAALLADGVPRDKLYPLDLDRAFRKLEPIKKVTTFAKTYGQMQQMLVDRQVDMGLVLSARAYQALKAGAPFEPVWDKTVVNWDDLVVPKGAPNKEEAMKFIAFASKDKPSAKLAELASVQPINENITPNYDPFQQRINPYTPERRGSIVRSDSAWWGKNFDEVTKRYTAWLAG</sequence>
<dbReference type="AlphaFoldDB" id="A0A4R5BZX6"/>
<dbReference type="Proteomes" id="UP000294513">
    <property type="component" value="Unassembled WGS sequence"/>
</dbReference>
<gene>
    <name evidence="5" type="ORF">E1298_11885</name>
</gene>
<reference evidence="5 6" key="1">
    <citation type="submission" date="2019-03" db="EMBL/GenBank/DDBJ databases">
        <title>Draft genome sequences of novel Actinobacteria.</title>
        <authorList>
            <person name="Sahin N."/>
            <person name="Ay H."/>
            <person name="Saygin H."/>
        </authorList>
    </citation>
    <scope>NUCLEOTIDE SEQUENCE [LARGE SCALE GENOMIC DNA]</scope>
    <source>
        <strain evidence="5 6">H3C3</strain>
    </source>
</reference>
<comment type="caution">
    <text evidence="5">The sequence shown here is derived from an EMBL/GenBank/DDBJ whole genome shotgun (WGS) entry which is preliminary data.</text>
</comment>
<dbReference type="PANTHER" id="PTHR30006">
    <property type="entry name" value="THIAMINE-BINDING PERIPLASMIC PROTEIN-RELATED"/>
    <property type="match status" value="1"/>
</dbReference>
<evidence type="ECO:0000313" key="6">
    <source>
        <dbReference type="Proteomes" id="UP000294513"/>
    </source>
</evidence>
<dbReference type="CDD" id="cd13589">
    <property type="entry name" value="PBP2_polyamine_RpCGA009"/>
    <property type="match status" value="1"/>
</dbReference>
<dbReference type="GO" id="GO:0030288">
    <property type="term" value="C:outer membrane-bounded periplasmic space"/>
    <property type="evidence" value="ECO:0007669"/>
    <property type="project" value="TreeGrafter"/>
</dbReference>
<dbReference type="GO" id="GO:0030975">
    <property type="term" value="F:thiamine binding"/>
    <property type="evidence" value="ECO:0007669"/>
    <property type="project" value="TreeGrafter"/>
</dbReference>
<protein>
    <submittedName>
        <fullName evidence="5">Extracellular solute-binding protein</fullName>
    </submittedName>
</protein>
<evidence type="ECO:0000256" key="1">
    <source>
        <dbReference type="ARBA" id="ARBA00004418"/>
    </source>
</evidence>
<accession>A0A4R5BZX6</accession>
<dbReference type="GO" id="GO:0015888">
    <property type="term" value="P:thiamine transport"/>
    <property type="evidence" value="ECO:0007669"/>
    <property type="project" value="TreeGrafter"/>
</dbReference>
<evidence type="ECO:0000256" key="2">
    <source>
        <dbReference type="ARBA" id="ARBA00022448"/>
    </source>
</evidence>
<dbReference type="OrthoDB" id="9815444at2"/>
<dbReference type="GO" id="GO:0030976">
    <property type="term" value="F:thiamine pyrophosphate binding"/>
    <property type="evidence" value="ECO:0007669"/>
    <property type="project" value="TreeGrafter"/>
</dbReference>